<sequence>PNLDQTNSLNLISFLNARRTESDFGRDEAFGSHFGRGLIAVWAAALAQQQQLPPVAEAPAAAGFKPARPAWKRASRQQSGWKQRKAAAQAQGRWGGSAAPRNTTSYLIRAKRAGGVASLVSPCPVTPAVLPTPRLSPAREVLVEMAKEAWGVDGYGSMKGLIRLRPQAAGPDAGDGDSGSGESDVEEHVEVERRLDHDLSRFEMVQLPAAPAGEDEDARAARLEEENLTLRARLFLVERDMADLRRRLLAVESLCRDRHRDGCVVDAALPSPTSDEAATEDAMVL</sequence>
<dbReference type="STRING" id="200361.A0A453LKX4"/>
<reference evidence="3" key="1">
    <citation type="journal article" date="2014" name="Science">
        <title>Ancient hybridizations among the ancestral genomes of bread wheat.</title>
        <authorList>
            <consortium name="International Wheat Genome Sequencing Consortium,"/>
            <person name="Marcussen T."/>
            <person name="Sandve S.R."/>
            <person name="Heier L."/>
            <person name="Spannagl M."/>
            <person name="Pfeifer M."/>
            <person name="Jakobsen K.S."/>
            <person name="Wulff B.B."/>
            <person name="Steuernagel B."/>
            <person name="Mayer K.F."/>
            <person name="Olsen O.A."/>
        </authorList>
    </citation>
    <scope>NUCLEOTIDE SEQUENCE [LARGE SCALE GENOMIC DNA]</scope>
    <source>
        <strain evidence="3">cv. AL8/78</strain>
    </source>
</reference>
<dbReference type="PANTHER" id="PTHR34484:SF1">
    <property type="entry name" value="OS09G0553700 PROTEIN"/>
    <property type="match status" value="1"/>
</dbReference>
<proteinExistence type="predicted"/>
<organism evidence="2 3">
    <name type="scientific">Aegilops tauschii subsp. strangulata</name>
    <name type="common">Goatgrass</name>
    <dbReference type="NCBI Taxonomy" id="200361"/>
    <lineage>
        <taxon>Eukaryota</taxon>
        <taxon>Viridiplantae</taxon>
        <taxon>Streptophyta</taxon>
        <taxon>Embryophyta</taxon>
        <taxon>Tracheophyta</taxon>
        <taxon>Spermatophyta</taxon>
        <taxon>Magnoliopsida</taxon>
        <taxon>Liliopsida</taxon>
        <taxon>Poales</taxon>
        <taxon>Poaceae</taxon>
        <taxon>BOP clade</taxon>
        <taxon>Pooideae</taxon>
        <taxon>Triticodae</taxon>
        <taxon>Triticeae</taxon>
        <taxon>Triticinae</taxon>
        <taxon>Aegilops</taxon>
    </lineage>
</organism>
<evidence type="ECO:0000256" key="1">
    <source>
        <dbReference type="SAM" id="MobiDB-lite"/>
    </source>
</evidence>
<dbReference type="EnsemblPlants" id="AET5Gv20824200.1">
    <property type="protein sequence ID" value="AET5Gv20824200.1"/>
    <property type="gene ID" value="AET5Gv20824200"/>
</dbReference>
<name>A0A453LKX4_AEGTS</name>
<feature type="region of interest" description="Disordered" evidence="1">
    <location>
        <begin position="60"/>
        <end position="99"/>
    </location>
</feature>
<dbReference type="Proteomes" id="UP000015105">
    <property type="component" value="Chromosome 5D"/>
</dbReference>
<reference evidence="3" key="2">
    <citation type="journal article" date="2017" name="Nat. Plants">
        <title>The Aegilops tauschii genome reveals multiple impacts of transposons.</title>
        <authorList>
            <person name="Zhao G."/>
            <person name="Zou C."/>
            <person name="Li K."/>
            <person name="Wang K."/>
            <person name="Li T."/>
            <person name="Gao L."/>
            <person name="Zhang X."/>
            <person name="Wang H."/>
            <person name="Yang Z."/>
            <person name="Liu X."/>
            <person name="Jiang W."/>
            <person name="Mao L."/>
            <person name="Kong X."/>
            <person name="Jiao Y."/>
            <person name="Jia J."/>
        </authorList>
    </citation>
    <scope>NUCLEOTIDE SEQUENCE [LARGE SCALE GENOMIC DNA]</scope>
    <source>
        <strain evidence="3">cv. AL8/78</strain>
    </source>
</reference>
<dbReference type="AlphaFoldDB" id="A0A453LKX4"/>
<dbReference type="Gramene" id="AET5Gv20824200.1">
    <property type="protein sequence ID" value="AET5Gv20824200.1"/>
    <property type="gene ID" value="AET5Gv20824200"/>
</dbReference>
<feature type="region of interest" description="Disordered" evidence="1">
    <location>
        <begin position="167"/>
        <end position="190"/>
    </location>
</feature>
<evidence type="ECO:0000313" key="3">
    <source>
        <dbReference type="Proteomes" id="UP000015105"/>
    </source>
</evidence>
<reference evidence="2" key="4">
    <citation type="submission" date="2019-03" db="UniProtKB">
        <authorList>
            <consortium name="EnsemblPlants"/>
        </authorList>
    </citation>
    <scope>IDENTIFICATION</scope>
</reference>
<feature type="compositionally biased region" description="Low complexity" evidence="1">
    <location>
        <begin position="60"/>
        <end position="69"/>
    </location>
</feature>
<protein>
    <recommendedName>
        <fullName evidence="4">PRLI-interacting factor A</fullName>
    </recommendedName>
</protein>
<feature type="compositionally biased region" description="Low complexity" evidence="1">
    <location>
        <begin position="86"/>
        <end position="99"/>
    </location>
</feature>
<accession>A0A453LKX4</accession>
<keyword evidence="3" id="KW-1185">Reference proteome</keyword>
<reference evidence="2" key="5">
    <citation type="journal article" date="2021" name="G3 (Bethesda)">
        <title>Aegilops tauschii genome assembly Aet v5.0 features greater sequence contiguity and improved annotation.</title>
        <authorList>
            <person name="Wang L."/>
            <person name="Zhu T."/>
            <person name="Rodriguez J.C."/>
            <person name="Deal K.R."/>
            <person name="Dubcovsky J."/>
            <person name="McGuire P.E."/>
            <person name="Lux T."/>
            <person name="Spannagl M."/>
            <person name="Mayer K.F.X."/>
            <person name="Baldrich P."/>
            <person name="Meyers B.C."/>
            <person name="Huo N."/>
            <person name="Gu Y.Q."/>
            <person name="Zhou H."/>
            <person name="Devos K.M."/>
            <person name="Bennetzen J.L."/>
            <person name="Unver T."/>
            <person name="Budak H."/>
            <person name="Gulick P.J."/>
            <person name="Galiba G."/>
            <person name="Kalapos B."/>
            <person name="Nelson D.R."/>
            <person name="Li P."/>
            <person name="You F.M."/>
            <person name="Luo M.C."/>
            <person name="Dvorak J."/>
        </authorList>
    </citation>
    <scope>NUCLEOTIDE SEQUENCE [LARGE SCALE GENOMIC DNA]</scope>
    <source>
        <strain evidence="2">cv. AL8/78</strain>
    </source>
</reference>
<evidence type="ECO:0008006" key="4">
    <source>
        <dbReference type="Google" id="ProtNLM"/>
    </source>
</evidence>
<dbReference type="PANTHER" id="PTHR34484">
    <property type="entry name" value="OS02G0832600 PROTEIN"/>
    <property type="match status" value="1"/>
</dbReference>
<evidence type="ECO:0000313" key="2">
    <source>
        <dbReference type="EnsemblPlants" id="AET5Gv20824200.1"/>
    </source>
</evidence>
<reference evidence="2" key="3">
    <citation type="journal article" date="2017" name="Nature">
        <title>Genome sequence of the progenitor of the wheat D genome Aegilops tauschii.</title>
        <authorList>
            <person name="Luo M.C."/>
            <person name="Gu Y.Q."/>
            <person name="Puiu D."/>
            <person name="Wang H."/>
            <person name="Twardziok S.O."/>
            <person name="Deal K.R."/>
            <person name="Huo N."/>
            <person name="Zhu T."/>
            <person name="Wang L."/>
            <person name="Wang Y."/>
            <person name="McGuire P.E."/>
            <person name="Liu S."/>
            <person name="Long H."/>
            <person name="Ramasamy R.K."/>
            <person name="Rodriguez J.C."/>
            <person name="Van S.L."/>
            <person name="Yuan L."/>
            <person name="Wang Z."/>
            <person name="Xia Z."/>
            <person name="Xiao L."/>
            <person name="Anderson O.D."/>
            <person name="Ouyang S."/>
            <person name="Liang Y."/>
            <person name="Zimin A.V."/>
            <person name="Pertea G."/>
            <person name="Qi P."/>
            <person name="Bennetzen J.L."/>
            <person name="Dai X."/>
            <person name="Dawson M.W."/>
            <person name="Muller H.G."/>
            <person name="Kugler K."/>
            <person name="Rivarola-Duarte L."/>
            <person name="Spannagl M."/>
            <person name="Mayer K.F.X."/>
            <person name="Lu F.H."/>
            <person name="Bevan M.W."/>
            <person name="Leroy P."/>
            <person name="Li P."/>
            <person name="You F.M."/>
            <person name="Sun Q."/>
            <person name="Liu Z."/>
            <person name="Lyons E."/>
            <person name="Wicker T."/>
            <person name="Salzberg S.L."/>
            <person name="Devos K.M."/>
            <person name="Dvorak J."/>
        </authorList>
    </citation>
    <scope>NUCLEOTIDE SEQUENCE [LARGE SCALE GENOMIC DNA]</scope>
    <source>
        <strain evidence="2">cv. AL8/78</strain>
    </source>
</reference>